<evidence type="ECO:0000313" key="2">
    <source>
        <dbReference type="Proteomes" id="UP000477386"/>
    </source>
</evidence>
<dbReference type="Proteomes" id="UP000477386">
    <property type="component" value="Unassembled WGS sequence"/>
</dbReference>
<accession>A0A6M0IEJ7</accession>
<reference evidence="1 2" key="1">
    <citation type="submission" date="2020-02" db="EMBL/GenBank/DDBJ databases">
        <title>Draft genome sequence of two Spirosoma agri KCTC 52727 and Spirosoma terrae KCTC 52035.</title>
        <authorList>
            <person name="Rojas J."/>
            <person name="Ambika Manirajan B."/>
            <person name="Ratering S."/>
            <person name="Suarez C."/>
            <person name="Schnell S."/>
        </authorList>
    </citation>
    <scope>NUCLEOTIDE SEQUENCE [LARGE SCALE GENOMIC DNA]</scope>
    <source>
        <strain evidence="1 2">KCTC 52727</strain>
    </source>
</reference>
<keyword evidence="2" id="KW-1185">Reference proteome</keyword>
<dbReference type="EMBL" id="JAAGNZ010000001">
    <property type="protein sequence ID" value="NEU65493.1"/>
    <property type="molecule type" value="Genomic_DNA"/>
</dbReference>
<name>A0A6M0IEJ7_9BACT</name>
<sequence>MEKYLKGIVMTHEGFIISPRSVLDCVINDDYYIALGAAVAYQIIEPTSGHIYKTVSTIERAKNVIDKYGQRWLSSSVGLVEECDL</sequence>
<organism evidence="1 2">
    <name type="scientific">Spirosoma agri</name>
    <dbReference type="NCBI Taxonomy" id="1987381"/>
    <lineage>
        <taxon>Bacteria</taxon>
        <taxon>Pseudomonadati</taxon>
        <taxon>Bacteroidota</taxon>
        <taxon>Cytophagia</taxon>
        <taxon>Cytophagales</taxon>
        <taxon>Cytophagaceae</taxon>
        <taxon>Spirosoma</taxon>
    </lineage>
</organism>
<gene>
    <name evidence="1" type="ORF">GK091_01250</name>
</gene>
<proteinExistence type="predicted"/>
<dbReference type="AlphaFoldDB" id="A0A6M0IEJ7"/>
<dbReference type="RefSeq" id="WP_164034821.1">
    <property type="nucleotide sequence ID" value="NZ_JAAGNZ010000001.1"/>
</dbReference>
<evidence type="ECO:0000313" key="1">
    <source>
        <dbReference type="EMBL" id="NEU65493.1"/>
    </source>
</evidence>
<protein>
    <submittedName>
        <fullName evidence="1">Uncharacterized protein</fullName>
    </submittedName>
</protein>
<comment type="caution">
    <text evidence="1">The sequence shown here is derived from an EMBL/GenBank/DDBJ whole genome shotgun (WGS) entry which is preliminary data.</text>
</comment>